<keyword evidence="7" id="KW-1133">Transmembrane helix</keyword>
<dbReference type="SUPFAM" id="SSF48264">
    <property type="entry name" value="Cytochrome P450"/>
    <property type="match status" value="1"/>
</dbReference>
<keyword evidence="3 6" id="KW-0560">Oxidoreductase</keyword>
<evidence type="ECO:0008006" key="10">
    <source>
        <dbReference type="Google" id="ProtNLM"/>
    </source>
</evidence>
<dbReference type="PROSITE" id="PS00086">
    <property type="entry name" value="CYTOCHROME_P450"/>
    <property type="match status" value="1"/>
</dbReference>
<dbReference type="CDD" id="cd11064">
    <property type="entry name" value="CYP86A"/>
    <property type="match status" value="1"/>
</dbReference>
<protein>
    <recommendedName>
        <fullName evidence="10">Cytochrome P450</fullName>
    </recommendedName>
</protein>
<name>A0AA42AWM0_PAPNU</name>
<evidence type="ECO:0000256" key="5">
    <source>
        <dbReference type="PIRSR" id="PIRSR602401-1"/>
    </source>
</evidence>
<dbReference type="Proteomes" id="UP001177140">
    <property type="component" value="Unassembled WGS sequence"/>
</dbReference>
<comment type="cofactor">
    <cofactor evidence="5">
        <name>heme</name>
        <dbReference type="ChEBI" id="CHEBI:30413"/>
    </cofactor>
</comment>
<evidence type="ECO:0000256" key="4">
    <source>
        <dbReference type="ARBA" id="ARBA00023004"/>
    </source>
</evidence>
<dbReference type="InterPro" id="IPR036396">
    <property type="entry name" value="Cyt_P450_sf"/>
</dbReference>
<evidence type="ECO:0000313" key="9">
    <source>
        <dbReference type="Proteomes" id="UP001177140"/>
    </source>
</evidence>
<gene>
    <name evidence="8" type="ORF">MKW94_018302</name>
</gene>
<evidence type="ECO:0000313" key="8">
    <source>
        <dbReference type="EMBL" id="MCL7043197.1"/>
    </source>
</evidence>
<dbReference type="PRINTS" id="PR00385">
    <property type="entry name" value="P450"/>
</dbReference>
<dbReference type="GO" id="GO:0033075">
    <property type="term" value="P:isoquinoline alkaloid biosynthetic process"/>
    <property type="evidence" value="ECO:0007669"/>
    <property type="project" value="UniProtKB-ARBA"/>
</dbReference>
<keyword evidence="4 5" id="KW-0408">Iron</keyword>
<reference evidence="8" key="1">
    <citation type="submission" date="2022-03" db="EMBL/GenBank/DDBJ databases">
        <title>A functionally conserved STORR gene fusion in Papaver species that diverged 16.8 million years ago.</title>
        <authorList>
            <person name="Catania T."/>
        </authorList>
    </citation>
    <scope>NUCLEOTIDE SEQUENCE</scope>
    <source>
        <strain evidence="8">S-191538</strain>
    </source>
</reference>
<proteinExistence type="inferred from homology"/>
<dbReference type="InterPro" id="IPR017972">
    <property type="entry name" value="Cyt_P450_CS"/>
</dbReference>
<evidence type="ECO:0000256" key="2">
    <source>
        <dbReference type="ARBA" id="ARBA00022723"/>
    </source>
</evidence>
<dbReference type="GO" id="GO:0004497">
    <property type="term" value="F:monooxygenase activity"/>
    <property type="evidence" value="ECO:0007669"/>
    <property type="project" value="UniProtKB-KW"/>
</dbReference>
<evidence type="ECO:0000256" key="7">
    <source>
        <dbReference type="SAM" id="Phobius"/>
    </source>
</evidence>
<dbReference type="GO" id="GO:0016705">
    <property type="term" value="F:oxidoreductase activity, acting on paired donors, with incorporation or reduction of molecular oxygen"/>
    <property type="evidence" value="ECO:0007669"/>
    <property type="project" value="InterPro"/>
</dbReference>
<keyword evidence="5 6" id="KW-0349">Heme</keyword>
<dbReference type="PRINTS" id="PR00463">
    <property type="entry name" value="EP450I"/>
</dbReference>
<keyword evidence="7" id="KW-0812">Transmembrane</keyword>
<dbReference type="Gene3D" id="1.10.630.10">
    <property type="entry name" value="Cytochrome P450"/>
    <property type="match status" value="1"/>
</dbReference>
<feature type="binding site" description="axial binding residue" evidence="5">
    <location>
        <position position="485"/>
    </location>
    <ligand>
        <name>heme</name>
        <dbReference type="ChEBI" id="CHEBI:30413"/>
    </ligand>
    <ligandPart>
        <name>Fe</name>
        <dbReference type="ChEBI" id="CHEBI:18248"/>
    </ligandPart>
</feature>
<feature type="transmembrane region" description="Helical" evidence="7">
    <location>
        <begin position="28"/>
        <end position="46"/>
    </location>
</feature>
<dbReference type="PANTHER" id="PTHR24296">
    <property type="entry name" value="CYTOCHROME P450"/>
    <property type="match status" value="1"/>
</dbReference>
<keyword evidence="6" id="KW-0503">Monooxygenase</keyword>
<sequence>MVHSNYIQLFFSFDFYKYLVIKNCRPETYNLLVLLFCLVFSVRWYFMHYKNKVVAEWPIVGRLPSLILNAHRIHDWTVEISRGIGPTIIERGPFFGRVEIAYTCNPRNAKHVLSAHFSNFHKGQDYTDALDILGDGLLTATSSFWVAQRRTARITFNSKTVRSIIFHKGELVAHHALLPLLSHISKESSVVDLQDVFLRYAFDTSVNIIFGQSSNFLSTSFPPNEFAKAIEDAQEVVFYRHLLPSSWWKLLRRLKIGSIERKLDAAWKIIDRDIAEYIAVKREDMAAKGTKEEADEESDLLEVYMSIKDGEKDELLLSKMCSDKFFRDTALTFLIGSRDTIASALSWFFWLILKNPSVEAKVIEELKLIVQKKNTMAPKHPVVFDADDQTEMVYLHAALCESLRLYPSAPIIPKTSIDDDVFPDGTVVKSGMMVLISFYAMGRMEWVWGEDCLEFKPERWISEDGKLNPEVMSKLVSFSLGPRNCIGKDMAFVLMKLVASAMIYNFHVEVLEGQKIVPTPSIMLKMMNGLMVRVRERVVQ</sequence>
<keyword evidence="2 5" id="KW-0479">Metal-binding</keyword>
<evidence type="ECO:0000256" key="6">
    <source>
        <dbReference type="RuleBase" id="RU000461"/>
    </source>
</evidence>
<dbReference type="GO" id="GO:0005506">
    <property type="term" value="F:iron ion binding"/>
    <property type="evidence" value="ECO:0007669"/>
    <property type="project" value="InterPro"/>
</dbReference>
<keyword evidence="9" id="KW-1185">Reference proteome</keyword>
<keyword evidence="7" id="KW-0472">Membrane</keyword>
<accession>A0AA42AWM0</accession>
<comment type="similarity">
    <text evidence="1 6">Belongs to the cytochrome P450 family.</text>
</comment>
<dbReference type="EMBL" id="JAJJMA010244037">
    <property type="protein sequence ID" value="MCL7043197.1"/>
    <property type="molecule type" value="Genomic_DNA"/>
</dbReference>
<dbReference type="Pfam" id="PF00067">
    <property type="entry name" value="p450"/>
    <property type="match status" value="1"/>
</dbReference>
<dbReference type="InterPro" id="IPR001128">
    <property type="entry name" value="Cyt_P450"/>
</dbReference>
<organism evidence="8 9">
    <name type="scientific">Papaver nudicaule</name>
    <name type="common">Iceland poppy</name>
    <dbReference type="NCBI Taxonomy" id="74823"/>
    <lineage>
        <taxon>Eukaryota</taxon>
        <taxon>Viridiplantae</taxon>
        <taxon>Streptophyta</taxon>
        <taxon>Embryophyta</taxon>
        <taxon>Tracheophyta</taxon>
        <taxon>Spermatophyta</taxon>
        <taxon>Magnoliopsida</taxon>
        <taxon>Ranunculales</taxon>
        <taxon>Papaveraceae</taxon>
        <taxon>Papaveroideae</taxon>
        <taxon>Papaver</taxon>
    </lineage>
</organism>
<dbReference type="AlphaFoldDB" id="A0AA42AWM0"/>
<evidence type="ECO:0000256" key="3">
    <source>
        <dbReference type="ARBA" id="ARBA00023002"/>
    </source>
</evidence>
<evidence type="ECO:0000256" key="1">
    <source>
        <dbReference type="ARBA" id="ARBA00010617"/>
    </source>
</evidence>
<comment type="caution">
    <text evidence="8">The sequence shown here is derived from an EMBL/GenBank/DDBJ whole genome shotgun (WGS) entry which is preliminary data.</text>
</comment>
<dbReference type="GO" id="GO:0020037">
    <property type="term" value="F:heme binding"/>
    <property type="evidence" value="ECO:0007669"/>
    <property type="project" value="InterPro"/>
</dbReference>
<dbReference type="GO" id="GO:0006629">
    <property type="term" value="P:lipid metabolic process"/>
    <property type="evidence" value="ECO:0007669"/>
    <property type="project" value="UniProtKB-ARBA"/>
</dbReference>
<dbReference type="InterPro" id="IPR002401">
    <property type="entry name" value="Cyt_P450_E_grp-I"/>
</dbReference>